<sequence>MITGFKRIATVAVALGSLIAGLIVATPAQAYTLNPADFNAGAIVSDAQFYDENAMTEEEIQAFLNAKIPNCTNGKCLNVYREDTVTRPATVIDALIPGSPALCSAYVGGVGETAARIIYKVQKACRISAKAILVTLQKEQGLVTATAPSDSKLQIAMGMGCPDTARCNSFYYGFFNQVYYGASQLRRYSTPASSHYRAYPAYSWVSVGFNPNAACGAATIYIANVATHALYRYTPYQPNAAALANLWGTGDACSAYGNRNFWRNYNSWFNLKAELKSQVAALPAATRTALGTIVSEAGCPETANTCTITYQTGVVALRLLGTLSVTLGAIGTAYQAAGGITGPLGAVVAAQESVVGGANGNGLRQQFANGYIYQGPTGAPVVVLTPIHTVYASQGGTAGTLGWPKSAQRCATTRCDQRFDGGLIAPNSSGTLTAVLGRTGLAYGDSGGVNSPWGAPTAARSALTITGQGSGFKQAFQNGTAYDNGTTATFLSSQLAPALTAVGGEAVTGWPSGSLQVSGITRYQQFTNGILFGSTANTTGILMPPAVVTAWTAAGGAAGYLGLPTTADLVVAGPAGTSGKRMTFGGGFIVTGTPGTFAHPTAINNTLSTIGGLSGSFGWPTAHARNVSGSWSQTFQGGTISLATVTPRPTVSLGARGAHVVYLQQKLGIRADGIFGTGTRNSVIVYQRSKGLVADGIVGPATWRALDGNTTTVTVTPNTTTPSTPTPTPSASPTTSTTGTSVMVSRPTIRVGARGADVVFLQQKLGIRADGIFGTGTRNAVIVFQRSKGLVADGIVGPRTWVALG</sequence>
<feature type="region of interest" description="Disordered" evidence="1">
    <location>
        <begin position="715"/>
        <end position="741"/>
    </location>
</feature>
<dbReference type="AlphaFoldDB" id="A0A6J6F693"/>
<evidence type="ECO:0000256" key="1">
    <source>
        <dbReference type="SAM" id="MobiDB-lite"/>
    </source>
</evidence>
<dbReference type="InterPro" id="IPR036365">
    <property type="entry name" value="PGBD-like_sf"/>
</dbReference>
<accession>A0A6J6F693</accession>
<reference evidence="3" key="1">
    <citation type="submission" date="2020-05" db="EMBL/GenBank/DDBJ databases">
        <authorList>
            <person name="Chiriac C."/>
            <person name="Salcher M."/>
            <person name="Ghai R."/>
            <person name="Kavagutti S V."/>
        </authorList>
    </citation>
    <scope>NUCLEOTIDE SEQUENCE</scope>
</reference>
<feature type="compositionally biased region" description="Low complexity" evidence="1">
    <location>
        <begin position="731"/>
        <end position="741"/>
    </location>
</feature>
<dbReference type="EMBL" id="CAEZUE010000002">
    <property type="protein sequence ID" value="CAB4583149.1"/>
    <property type="molecule type" value="Genomic_DNA"/>
</dbReference>
<dbReference type="InterPro" id="IPR002477">
    <property type="entry name" value="Peptidoglycan-bd-like"/>
</dbReference>
<feature type="domain" description="Peptidoglycan binding-like" evidence="2">
    <location>
        <begin position="765"/>
        <end position="804"/>
    </location>
</feature>
<evidence type="ECO:0000259" key="2">
    <source>
        <dbReference type="Pfam" id="PF01471"/>
    </source>
</evidence>
<dbReference type="Pfam" id="PF08310">
    <property type="entry name" value="LGFP"/>
    <property type="match status" value="1"/>
</dbReference>
<dbReference type="Gene3D" id="1.10.101.10">
    <property type="entry name" value="PGBD-like superfamily/PGBD"/>
    <property type="match status" value="2"/>
</dbReference>
<dbReference type="SUPFAM" id="SSF47090">
    <property type="entry name" value="PGBD-like"/>
    <property type="match status" value="2"/>
</dbReference>
<gene>
    <name evidence="3" type="ORF">UFOPK1788_00029</name>
</gene>
<protein>
    <submittedName>
        <fullName evidence="3">Unannotated protein</fullName>
    </submittedName>
</protein>
<feature type="domain" description="Peptidoglycan binding-like" evidence="2">
    <location>
        <begin position="668"/>
        <end position="706"/>
    </location>
</feature>
<proteinExistence type="predicted"/>
<dbReference type="InterPro" id="IPR013207">
    <property type="entry name" value="LGFP"/>
</dbReference>
<organism evidence="3">
    <name type="scientific">freshwater metagenome</name>
    <dbReference type="NCBI Taxonomy" id="449393"/>
    <lineage>
        <taxon>unclassified sequences</taxon>
        <taxon>metagenomes</taxon>
        <taxon>ecological metagenomes</taxon>
    </lineage>
</organism>
<dbReference type="Pfam" id="PF01471">
    <property type="entry name" value="PG_binding_1"/>
    <property type="match status" value="2"/>
</dbReference>
<evidence type="ECO:0000313" key="3">
    <source>
        <dbReference type="EMBL" id="CAB4583149.1"/>
    </source>
</evidence>
<name>A0A6J6F693_9ZZZZ</name>
<dbReference type="InterPro" id="IPR036366">
    <property type="entry name" value="PGBDSf"/>
</dbReference>